<dbReference type="EMBL" id="UZAL01055073">
    <property type="protein sequence ID" value="VDP88765.1"/>
    <property type="molecule type" value="Genomic_DNA"/>
</dbReference>
<protein>
    <submittedName>
        <fullName evidence="1">Uncharacterized protein</fullName>
    </submittedName>
</protein>
<sequence length="80" mass="9131">MKIAGTVSCGFAKRPAYKHRVSSDSLQLIEASRSTPVDREYNHKRRMLRNEIGQSLRKDREAWWSKRANELEAAAASVIT</sequence>
<proteinExistence type="predicted"/>
<dbReference type="Proteomes" id="UP000269396">
    <property type="component" value="Unassembled WGS sequence"/>
</dbReference>
<gene>
    <name evidence="1" type="ORF">SMTD_LOCUS22851</name>
</gene>
<dbReference type="AlphaFoldDB" id="A0A183Q8B5"/>
<evidence type="ECO:0000313" key="2">
    <source>
        <dbReference type="Proteomes" id="UP000269396"/>
    </source>
</evidence>
<evidence type="ECO:0000313" key="1">
    <source>
        <dbReference type="EMBL" id="VDP88765.1"/>
    </source>
</evidence>
<reference evidence="1 2" key="1">
    <citation type="submission" date="2018-11" db="EMBL/GenBank/DDBJ databases">
        <authorList>
            <consortium name="Pathogen Informatics"/>
        </authorList>
    </citation>
    <scope>NUCLEOTIDE SEQUENCE [LARGE SCALE GENOMIC DNA]</scope>
    <source>
        <strain>Denwood</strain>
        <strain evidence="2">Zambia</strain>
    </source>
</reference>
<keyword evidence="2" id="KW-1185">Reference proteome</keyword>
<accession>A0A183Q8B5</accession>
<organism evidence="1 2">
    <name type="scientific">Schistosoma mattheei</name>
    <dbReference type="NCBI Taxonomy" id="31246"/>
    <lineage>
        <taxon>Eukaryota</taxon>
        <taxon>Metazoa</taxon>
        <taxon>Spiralia</taxon>
        <taxon>Lophotrochozoa</taxon>
        <taxon>Platyhelminthes</taxon>
        <taxon>Trematoda</taxon>
        <taxon>Digenea</taxon>
        <taxon>Strigeidida</taxon>
        <taxon>Schistosomatoidea</taxon>
        <taxon>Schistosomatidae</taxon>
        <taxon>Schistosoma</taxon>
    </lineage>
</organism>
<name>A0A183Q8B5_9TREM</name>